<protein>
    <submittedName>
        <fullName evidence="6">Ion channel protein</fullName>
    </submittedName>
</protein>
<evidence type="ECO:0000256" key="1">
    <source>
        <dbReference type="ARBA" id="ARBA00004141"/>
    </source>
</evidence>
<reference evidence="6 7" key="1">
    <citation type="submission" date="2024-03" db="EMBL/GenBank/DDBJ databases">
        <title>Novel species of the genus Variovorax.</title>
        <authorList>
            <person name="Liu Q."/>
            <person name="Xin Y.-H."/>
        </authorList>
    </citation>
    <scope>NUCLEOTIDE SEQUENCE [LARGE SCALE GENOMIC DNA]</scope>
    <source>
        <strain evidence="6 7">KACC 18900</strain>
    </source>
</reference>
<proteinExistence type="predicted"/>
<feature type="transmembrane region" description="Helical" evidence="5">
    <location>
        <begin position="12"/>
        <end position="34"/>
    </location>
</feature>
<dbReference type="Pfam" id="PF00654">
    <property type="entry name" value="Voltage_CLC"/>
    <property type="match status" value="1"/>
</dbReference>
<feature type="transmembrane region" description="Helical" evidence="5">
    <location>
        <begin position="258"/>
        <end position="279"/>
    </location>
</feature>
<keyword evidence="3 5" id="KW-1133">Transmembrane helix</keyword>
<dbReference type="RefSeq" id="WP_340343674.1">
    <property type="nucleotide sequence ID" value="NZ_JBBKZT010000008.1"/>
</dbReference>
<dbReference type="InterPro" id="IPR014743">
    <property type="entry name" value="Cl-channel_core"/>
</dbReference>
<accession>A0ABU8WLY5</accession>
<dbReference type="InterPro" id="IPR050368">
    <property type="entry name" value="ClC-type_chloride_channel"/>
</dbReference>
<organism evidence="6 7">
    <name type="scientific">Variovorax rhizosphaerae</name>
    <dbReference type="NCBI Taxonomy" id="1836200"/>
    <lineage>
        <taxon>Bacteria</taxon>
        <taxon>Pseudomonadati</taxon>
        <taxon>Pseudomonadota</taxon>
        <taxon>Betaproteobacteria</taxon>
        <taxon>Burkholderiales</taxon>
        <taxon>Comamonadaceae</taxon>
        <taxon>Variovorax</taxon>
    </lineage>
</organism>
<evidence type="ECO:0000256" key="2">
    <source>
        <dbReference type="ARBA" id="ARBA00022692"/>
    </source>
</evidence>
<feature type="transmembrane region" description="Helical" evidence="5">
    <location>
        <begin position="326"/>
        <end position="344"/>
    </location>
</feature>
<name>A0ABU8WLY5_9BURK</name>
<keyword evidence="4 5" id="KW-0472">Membrane</keyword>
<dbReference type="PANTHER" id="PTHR43427">
    <property type="entry name" value="CHLORIDE CHANNEL PROTEIN CLC-E"/>
    <property type="match status" value="1"/>
</dbReference>
<evidence type="ECO:0000313" key="7">
    <source>
        <dbReference type="Proteomes" id="UP001385892"/>
    </source>
</evidence>
<gene>
    <name evidence="6" type="ORF">WKW82_17900</name>
</gene>
<dbReference type="PRINTS" id="PR00762">
    <property type="entry name" value="CLCHANNEL"/>
</dbReference>
<evidence type="ECO:0000256" key="4">
    <source>
        <dbReference type="ARBA" id="ARBA00023136"/>
    </source>
</evidence>
<evidence type="ECO:0000256" key="3">
    <source>
        <dbReference type="ARBA" id="ARBA00022989"/>
    </source>
</evidence>
<sequence length="419" mass="43062">MTDPRVRTMLFLGLPALVVGVAAALILLVVALTANLLQRFLWQTLPPMLGASGTAWWWVLGILTLTGFAVGLIVRFFPGHAGPDPATVSLFGPPTPVGVLPGLALALILALAGGVSLGPENPVIAIIVGLTVAIGAKVMPRVPVKGWVMLAAAGTIGAMFGTPVAAALLFSEMVGGSEDKPVWDQLFAPLVAAGAGALTMAQFEEMNFSLPIQPYLHPTIPDIGIGMLVALAAVAIGMVAVWLFPIFHRAYQAIGNPLIALTVGGFVLGLLGILGGPITMFKGLGEMKSLASNAGSYSAAALAMIVVIKLIAILVSATCGFRGGRIFPLVFVGVAFGFLVHQLFPAVPPALAVACSVMGFTLVATRDGWLSLFMGAVMIPGIELLPLLCVAILPAWVALAGRAEMLIKAPPPPAPAKGT</sequence>
<dbReference type="PANTHER" id="PTHR43427:SF9">
    <property type="entry name" value="ION-TRANSPORT PROTEIN YFEO-RELATED"/>
    <property type="match status" value="1"/>
</dbReference>
<feature type="transmembrane region" description="Helical" evidence="5">
    <location>
        <begin position="146"/>
        <end position="170"/>
    </location>
</feature>
<feature type="transmembrane region" description="Helical" evidence="5">
    <location>
        <begin position="384"/>
        <end position="403"/>
    </location>
</feature>
<dbReference type="SUPFAM" id="SSF81340">
    <property type="entry name" value="Clc chloride channel"/>
    <property type="match status" value="1"/>
</dbReference>
<comment type="caution">
    <text evidence="6">The sequence shown here is derived from an EMBL/GenBank/DDBJ whole genome shotgun (WGS) entry which is preliminary data.</text>
</comment>
<dbReference type="InterPro" id="IPR001807">
    <property type="entry name" value="ClC"/>
</dbReference>
<dbReference type="Proteomes" id="UP001385892">
    <property type="component" value="Unassembled WGS sequence"/>
</dbReference>
<comment type="subcellular location">
    <subcellularLocation>
        <location evidence="1">Membrane</location>
        <topology evidence="1">Multi-pass membrane protein</topology>
    </subcellularLocation>
</comment>
<evidence type="ECO:0000313" key="6">
    <source>
        <dbReference type="EMBL" id="MEJ8848538.1"/>
    </source>
</evidence>
<feature type="transmembrane region" description="Helical" evidence="5">
    <location>
        <begin position="97"/>
        <end position="115"/>
    </location>
</feature>
<feature type="transmembrane region" description="Helical" evidence="5">
    <location>
        <begin position="223"/>
        <end position="246"/>
    </location>
</feature>
<feature type="transmembrane region" description="Helical" evidence="5">
    <location>
        <begin position="55"/>
        <end position="77"/>
    </location>
</feature>
<dbReference type="Gene3D" id="1.10.3080.10">
    <property type="entry name" value="Clc chloride channel"/>
    <property type="match status" value="1"/>
</dbReference>
<dbReference type="NCBIfam" id="NF002971">
    <property type="entry name" value="PRK03655.1"/>
    <property type="match status" value="1"/>
</dbReference>
<feature type="transmembrane region" description="Helical" evidence="5">
    <location>
        <begin position="122"/>
        <end position="140"/>
    </location>
</feature>
<dbReference type="EMBL" id="JBBKZT010000008">
    <property type="protein sequence ID" value="MEJ8848538.1"/>
    <property type="molecule type" value="Genomic_DNA"/>
</dbReference>
<dbReference type="CDD" id="cd00400">
    <property type="entry name" value="Voltage_gated_ClC"/>
    <property type="match status" value="1"/>
</dbReference>
<keyword evidence="7" id="KW-1185">Reference proteome</keyword>
<evidence type="ECO:0000256" key="5">
    <source>
        <dbReference type="SAM" id="Phobius"/>
    </source>
</evidence>
<keyword evidence="2 5" id="KW-0812">Transmembrane</keyword>
<feature type="transmembrane region" description="Helical" evidence="5">
    <location>
        <begin position="299"/>
        <end position="319"/>
    </location>
</feature>